<keyword evidence="5" id="KW-0325">Glycoprotein</keyword>
<accession>A0A8S4PFX1</accession>
<dbReference type="EMBL" id="CAIIXF020000008">
    <property type="protein sequence ID" value="CAH1792544.1"/>
    <property type="molecule type" value="Genomic_DNA"/>
</dbReference>
<keyword evidence="4 7" id="KW-0472">Membrane</keyword>
<keyword evidence="10" id="KW-1185">Reference proteome</keyword>
<evidence type="ECO:0000256" key="3">
    <source>
        <dbReference type="ARBA" id="ARBA00022989"/>
    </source>
</evidence>
<dbReference type="PANTHER" id="PTHR45951">
    <property type="entry name" value="PROTEIN DISPATCHED-RELATED"/>
    <property type="match status" value="1"/>
</dbReference>
<name>A0A8S4PFX1_OWEFU</name>
<feature type="transmembrane region" description="Helical" evidence="7">
    <location>
        <begin position="539"/>
        <end position="560"/>
    </location>
</feature>
<evidence type="ECO:0000313" key="10">
    <source>
        <dbReference type="Proteomes" id="UP000749559"/>
    </source>
</evidence>
<reference evidence="9" key="1">
    <citation type="submission" date="2022-03" db="EMBL/GenBank/DDBJ databases">
        <authorList>
            <person name="Martin C."/>
        </authorList>
    </citation>
    <scope>NUCLEOTIDE SEQUENCE</scope>
</reference>
<dbReference type="InterPro" id="IPR052081">
    <property type="entry name" value="Dispatched_Hh_regulator"/>
</dbReference>
<feature type="transmembrane region" description="Helical" evidence="7">
    <location>
        <begin position="880"/>
        <end position="901"/>
    </location>
</feature>
<dbReference type="SUPFAM" id="SSF82866">
    <property type="entry name" value="Multidrug efflux transporter AcrB transmembrane domain"/>
    <property type="match status" value="2"/>
</dbReference>
<dbReference type="InterPro" id="IPR000731">
    <property type="entry name" value="SSD"/>
</dbReference>
<dbReference type="GO" id="GO:0022857">
    <property type="term" value="F:transmembrane transporter activity"/>
    <property type="evidence" value="ECO:0007669"/>
    <property type="project" value="TreeGrafter"/>
</dbReference>
<sequence length="1061" mass="120330">MNGISSSKGNGNVIWESTEDNMHAPMKDDHMDETQREDTPLAFCRIVANYPRASFVVALCGHLSFVLILVILIVAGQPVFPVNFQTMPLTLDIPERLRWLAWELRNEDRSAVIRRWTTDSIEPWWTRGRVVDRLELFYDFPDGNVFTPDNLKRIESIETEIFKQVDYQKIYCHYRAPSISNCSKAMSILRYFDGTYSDINPIFNDPSFSNIPMVLSTVQSTPELASGLDYYLSKNARISNTSAYSDVTRSGFLFGFPLEAVTPGESEDQMRTRIEQFIVNTIQPRLHELRDTTAKPMRLVYISLLGWVHDTSVQALYDMMFAIGSFVFIFCFIWVQTRSLWVTGWAVFSVLTSFVCTIIVYTMVLRFRYVGYFHMISIYIILGIGADDFFVFVNTWQATGLENHSSLAHRLSVCYKRAAGTMFFTSLTTSMAFFSSGFSPLLGINSFGIFAGTLVAVNYVSVIVFFPTVVCMHHIYFEKTCCCGPCICSNKKETSSDEKPTKSSTTNLILEDNKEREKKAHPVVRFFAGPYFRFITHPVIRWVILAVFGVIIAVFAYFVSTLEPDSEMFKIYRVETNYGRADYLANDVMQPTQESGDYVDVYLVWGLKQRDVSGCAFSEVNCDGKQVWNDGFDMNTPPAQLAMNRLCEGLINMNQSDVERLHIRINSITNKPEISCFILPFQEFLLNEEKLVPTLAPGLPQDLRFPLTEKNMLPFMLANPHLYDVQGLEKDFYRYYEIGLSYWMSNAYQLNITKDYLTYNELIGEANDPPHTRPIAFNIPGLPQQPIYGTKLRYVAIRINTTMSASGVGYAEGIPIMEDWEKYTQTQMSQMPAHLRDGFQTSSFWHWLRMQESLVTNALTGIMIGISIAFPILVLATMNILVGLCATLNLVCITVCVVGVIPMAGWKLGVLVSMNLCLVVGLSVDYVVHLAEAYHLSKQKDRLGRLKDALESIAISILWGACTTLGAAVFMCFGQIHFFLQFGIFMFSTIGFSLIFSLGFFATFLGIFGPENDTGSLIPVGQAFRNWASGRKESDIEWTEYKRAVSAKDPKADYDVDNTHM</sequence>
<feature type="transmembrane region" description="Helical" evidence="7">
    <location>
        <begin position="985"/>
        <end position="1008"/>
    </location>
</feature>
<comment type="similarity">
    <text evidence="6">Belongs to the dispatched family.</text>
</comment>
<feature type="transmembrane region" description="Helical" evidence="7">
    <location>
        <begin position="315"/>
        <end position="335"/>
    </location>
</feature>
<dbReference type="Pfam" id="PF12349">
    <property type="entry name" value="Sterol-sensing"/>
    <property type="match status" value="1"/>
</dbReference>
<evidence type="ECO:0000256" key="4">
    <source>
        <dbReference type="ARBA" id="ARBA00023136"/>
    </source>
</evidence>
<keyword evidence="2 7" id="KW-0812">Transmembrane</keyword>
<feature type="transmembrane region" description="Helical" evidence="7">
    <location>
        <begin position="908"/>
        <end position="929"/>
    </location>
</feature>
<feature type="transmembrane region" description="Helical" evidence="7">
    <location>
        <begin position="949"/>
        <end position="973"/>
    </location>
</feature>
<dbReference type="PROSITE" id="PS50156">
    <property type="entry name" value="SSD"/>
    <property type="match status" value="1"/>
</dbReference>
<feature type="transmembrane region" description="Helical" evidence="7">
    <location>
        <begin position="447"/>
        <end position="470"/>
    </location>
</feature>
<keyword evidence="3 7" id="KW-1133">Transmembrane helix</keyword>
<dbReference type="Gene3D" id="1.20.1640.10">
    <property type="entry name" value="Multidrug efflux transporter AcrB transmembrane domain"/>
    <property type="match status" value="2"/>
</dbReference>
<dbReference type="GO" id="GO:0016020">
    <property type="term" value="C:membrane"/>
    <property type="evidence" value="ECO:0007669"/>
    <property type="project" value="UniProtKB-SubCell"/>
</dbReference>
<feature type="transmembrane region" description="Helical" evidence="7">
    <location>
        <begin position="418"/>
        <end position="435"/>
    </location>
</feature>
<feature type="transmembrane region" description="Helical" evidence="7">
    <location>
        <begin position="854"/>
        <end position="874"/>
    </location>
</feature>
<dbReference type="OrthoDB" id="429851at2759"/>
<protein>
    <recommendedName>
        <fullName evidence="8">SSD domain-containing protein</fullName>
    </recommendedName>
</protein>
<organism evidence="9 10">
    <name type="scientific">Owenia fusiformis</name>
    <name type="common">Polychaete worm</name>
    <dbReference type="NCBI Taxonomy" id="6347"/>
    <lineage>
        <taxon>Eukaryota</taxon>
        <taxon>Metazoa</taxon>
        <taxon>Spiralia</taxon>
        <taxon>Lophotrochozoa</taxon>
        <taxon>Annelida</taxon>
        <taxon>Polychaeta</taxon>
        <taxon>Sedentaria</taxon>
        <taxon>Canalipalpata</taxon>
        <taxon>Sabellida</taxon>
        <taxon>Oweniida</taxon>
        <taxon>Oweniidae</taxon>
        <taxon>Owenia</taxon>
    </lineage>
</organism>
<comment type="subcellular location">
    <subcellularLocation>
        <location evidence="1">Membrane</location>
        <topology evidence="1">Multi-pass membrane protein</topology>
    </subcellularLocation>
</comment>
<evidence type="ECO:0000313" key="9">
    <source>
        <dbReference type="EMBL" id="CAH1792544.1"/>
    </source>
</evidence>
<feature type="domain" description="SSD" evidence="8">
    <location>
        <begin position="346"/>
        <end position="472"/>
    </location>
</feature>
<gene>
    <name evidence="9" type="ORF">OFUS_LOCUS17500</name>
</gene>
<dbReference type="AlphaFoldDB" id="A0A8S4PFX1"/>
<feature type="transmembrane region" description="Helical" evidence="7">
    <location>
        <begin position="55"/>
        <end position="75"/>
    </location>
</feature>
<evidence type="ECO:0000256" key="7">
    <source>
        <dbReference type="SAM" id="Phobius"/>
    </source>
</evidence>
<evidence type="ECO:0000259" key="8">
    <source>
        <dbReference type="PROSITE" id="PS50156"/>
    </source>
</evidence>
<evidence type="ECO:0000256" key="6">
    <source>
        <dbReference type="ARBA" id="ARBA00038046"/>
    </source>
</evidence>
<feature type="transmembrane region" description="Helical" evidence="7">
    <location>
        <begin position="341"/>
        <end position="364"/>
    </location>
</feature>
<proteinExistence type="inferred from homology"/>
<dbReference type="PANTHER" id="PTHR45951:SF7">
    <property type="entry name" value="SSD DOMAIN-CONTAINING PROTEIN"/>
    <property type="match status" value="1"/>
</dbReference>
<feature type="transmembrane region" description="Helical" evidence="7">
    <location>
        <begin position="376"/>
        <end position="398"/>
    </location>
</feature>
<dbReference type="InterPro" id="IPR053958">
    <property type="entry name" value="HMGCR/SNAP/NPC1-like_SSD"/>
</dbReference>
<dbReference type="Proteomes" id="UP000749559">
    <property type="component" value="Unassembled WGS sequence"/>
</dbReference>
<comment type="caution">
    <text evidence="9">The sequence shown here is derived from an EMBL/GenBank/DDBJ whole genome shotgun (WGS) entry which is preliminary data.</text>
</comment>
<evidence type="ECO:0000256" key="2">
    <source>
        <dbReference type="ARBA" id="ARBA00022692"/>
    </source>
</evidence>
<evidence type="ECO:0000256" key="5">
    <source>
        <dbReference type="ARBA" id="ARBA00023180"/>
    </source>
</evidence>
<evidence type="ECO:0000256" key="1">
    <source>
        <dbReference type="ARBA" id="ARBA00004141"/>
    </source>
</evidence>